<dbReference type="Gene3D" id="3.40.50.300">
    <property type="entry name" value="P-loop containing nucleotide triphosphate hydrolases"/>
    <property type="match status" value="2"/>
</dbReference>
<keyword evidence="4" id="KW-0378">Hydrolase</keyword>
<feature type="compositionally biased region" description="Pro residues" evidence="1">
    <location>
        <begin position="665"/>
        <end position="676"/>
    </location>
</feature>
<dbReference type="OrthoDB" id="9816534at2"/>
<dbReference type="InterPro" id="IPR051396">
    <property type="entry name" value="Bact_Antivir_Def_Nuclease"/>
</dbReference>
<dbReference type="RefSeq" id="WP_127741139.1">
    <property type="nucleotide sequence ID" value="NZ_SACN01000001.1"/>
</dbReference>
<dbReference type="Pfam" id="PF20469">
    <property type="entry name" value="OLD-like_TOPRIM"/>
    <property type="match status" value="1"/>
</dbReference>
<dbReference type="SUPFAM" id="SSF52540">
    <property type="entry name" value="P-loop containing nucleoside triphosphate hydrolases"/>
    <property type="match status" value="1"/>
</dbReference>
<dbReference type="PANTHER" id="PTHR43581:SF2">
    <property type="entry name" value="EXCINUCLEASE ATPASE SUBUNIT"/>
    <property type="match status" value="1"/>
</dbReference>
<dbReference type="InterPro" id="IPR041685">
    <property type="entry name" value="AAA_GajA/Old/RecF-like"/>
</dbReference>
<dbReference type="CDD" id="cd01026">
    <property type="entry name" value="TOPRIM_OLD"/>
    <property type="match status" value="1"/>
</dbReference>
<dbReference type="PANTHER" id="PTHR43581">
    <property type="entry name" value="ATP/GTP PHOSPHATASE"/>
    <property type="match status" value="1"/>
</dbReference>
<dbReference type="GO" id="GO:0004519">
    <property type="term" value="F:endonuclease activity"/>
    <property type="evidence" value="ECO:0007669"/>
    <property type="project" value="UniProtKB-KW"/>
</dbReference>
<organism evidence="4 5">
    <name type="scientific">Sphingomonas crocodyli</name>
    <dbReference type="NCBI Taxonomy" id="1979270"/>
    <lineage>
        <taxon>Bacteria</taxon>
        <taxon>Pseudomonadati</taxon>
        <taxon>Pseudomonadota</taxon>
        <taxon>Alphaproteobacteria</taxon>
        <taxon>Sphingomonadales</taxon>
        <taxon>Sphingomonadaceae</taxon>
        <taxon>Sphingomonas</taxon>
    </lineage>
</organism>
<name>A0A437M5Z6_9SPHN</name>
<proteinExistence type="predicted"/>
<evidence type="ECO:0000256" key="1">
    <source>
        <dbReference type="SAM" id="MobiDB-lite"/>
    </source>
</evidence>
<evidence type="ECO:0000259" key="3">
    <source>
        <dbReference type="Pfam" id="PF20469"/>
    </source>
</evidence>
<dbReference type="Proteomes" id="UP000282971">
    <property type="component" value="Unassembled WGS sequence"/>
</dbReference>
<keyword evidence="4" id="KW-0540">Nuclease</keyword>
<feature type="domain" description="Endonuclease GajA/Old nuclease/RecF-like AAA" evidence="2">
    <location>
        <begin position="1"/>
        <end position="400"/>
    </location>
</feature>
<accession>A0A437M5Z6</accession>
<protein>
    <submittedName>
        <fullName evidence="4">ATP-dependent endonuclease</fullName>
    </submittedName>
</protein>
<dbReference type="Pfam" id="PF13175">
    <property type="entry name" value="AAA_15"/>
    <property type="match status" value="1"/>
</dbReference>
<feature type="region of interest" description="Disordered" evidence="1">
    <location>
        <begin position="662"/>
        <end position="683"/>
    </location>
</feature>
<comment type="caution">
    <text evidence="4">The sequence shown here is derived from an EMBL/GenBank/DDBJ whole genome shotgun (WGS) entry which is preliminary data.</text>
</comment>
<feature type="domain" description="OLD protein-like TOPRIM" evidence="3">
    <location>
        <begin position="457"/>
        <end position="526"/>
    </location>
</feature>
<dbReference type="InterPro" id="IPR027417">
    <property type="entry name" value="P-loop_NTPase"/>
</dbReference>
<evidence type="ECO:0000259" key="2">
    <source>
        <dbReference type="Pfam" id="PF13175"/>
    </source>
</evidence>
<dbReference type="EMBL" id="SACN01000001">
    <property type="protein sequence ID" value="RVT92985.1"/>
    <property type="molecule type" value="Genomic_DNA"/>
</dbReference>
<evidence type="ECO:0000313" key="5">
    <source>
        <dbReference type="Proteomes" id="UP000282971"/>
    </source>
</evidence>
<gene>
    <name evidence="4" type="ORF">EOD43_03520</name>
</gene>
<evidence type="ECO:0000313" key="4">
    <source>
        <dbReference type="EMBL" id="RVT92985.1"/>
    </source>
</evidence>
<dbReference type="InterPro" id="IPR034139">
    <property type="entry name" value="TOPRIM_OLD"/>
</dbReference>
<reference evidence="4 5" key="1">
    <citation type="submission" date="2019-01" db="EMBL/GenBank/DDBJ databases">
        <authorList>
            <person name="Chen W.-M."/>
        </authorList>
    </citation>
    <scope>NUCLEOTIDE SEQUENCE [LARGE SCALE GENOMIC DNA]</scope>
    <source>
        <strain evidence="4 5">CCP-7</strain>
    </source>
</reference>
<sequence length="706" mass="77268">MLIEKIQVQGFRLLEDVEFLLEPTATVIVGRNNSGKTSLTEIFDRLAGEHGPKFRLEDFSAGTRGKFLEAKAKREAGGNPEDVLALLPAIAVTLTFKYDSSVGELGPLAPFVIDLDPSCSTAIARIEYGASSASLATLFDVQEPEAGSDAVAHFYRQLRDTLPRAYRISVTAIDPTDPANFRVLDGTGSLSALVQCGFVRAQRTLDSSKPTDTAVIGRLLGTLFQTASSMTAAESDQALAAALKTSVSQIEQTIQNDFDTMVKDLLPALSAFGFPGLNDAELRPETSLNVETLLSDHTKIFYTGQHGVHLPEGYNGLGTRNLIYMLLQLETFHKAYRARSIRPGTHLVFIEEPEAHLHPQMQEVLIAQLNAAVAALSAKYVGEPVWQVQFIISTHSPHVANAASFEAVRYFLSSSQDAAGARRTKVKDFRKGSAAIPQEDREFLHQYMTLTQCDLYFADKAILVEGTTERILMPRIVRLVDEELAPERKLGRQYITTIEVGGAYAHIFYPLLDFLELKSLIITDIDAVRIDKSKDKPRAVKCPCAEGEHSSNAAIRNWFSVPKGQQISIEALCAKTPEEKLSRYRSIAYQVPEDGSSWCGRSYEDALILANPERFGLPEEGDRGLLAWEMAQDLSKSETALRFAIQEADWAVPKYIKQGLTWLSEPPPPPETPPPLAGVGAGALPIAAGSDFSPAAPESSAPQYDL</sequence>
<keyword evidence="4" id="KW-0255">Endonuclease</keyword>
<keyword evidence="5" id="KW-1185">Reference proteome</keyword>
<dbReference type="AlphaFoldDB" id="A0A437M5Z6"/>